<feature type="region of interest" description="Disordered" evidence="1">
    <location>
        <begin position="25"/>
        <end position="101"/>
    </location>
</feature>
<evidence type="ECO:0000256" key="1">
    <source>
        <dbReference type="SAM" id="MobiDB-lite"/>
    </source>
</evidence>
<organism evidence="2 3">
    <name type="scientific">Streptantibioticus silvisoli</name>
    <dbReference type="NCBI Taxonomy" id="2705255"/>
    <lineage>
        <taxon>Bacteria</taxon>
        <taxon>Bacillati</taxon>
        <taxon>Actinomycetota</taxon>
        <taxon>Actinomycetes</taxon>
        <taxon>Kitasatosporales</taxon>
        <taxon>Streptomycetaceae</taxon>
        <taxon>Streptantibioticus</taxon>
    </lineage>
</organism>
<comment type="caution">
    <text evidence="2">The sequence shown here is derived from an EMBL/GenBank/DDBJ whole genome shotgun (WGS) entry which is preliminary data.</text>
</comment>
<dbReference type="EMBL" id="JAAGKO020000039">
    <property type="protein sequence ID" value="MDI5965665.1"/>
    <property type="molecule type" value="Genomic_DNA"/>
</dbReference>
<accession>A0ABT6W5K6</accession>
<name>A0ABT6W5K6_9ACTN</name>
<sequence length="101" mass="10347">MTGQEPVPVASAVYQPAGAAINASACGLAEPGGPRRPPAPEKVTPEKVTPEKVTPEKVTPEKVTPEKVAPEKVTPEKVTGEKVTPGTSIPGASTRVEPSAR</sequence>
<dbReference type="Proteomes" id="UP001156398">
    <property type="component" value="Unassembled WGS sequence"/>
</dbReference>
<keyword evidence="3" id="KW-1185">Reference proteome</keyword>
<evidence type="ECO:0000313" key="3">
    <source>
        <dbReference type="Proteomes" id="UP001156398"/>
    </source>
</evidence>
<evidence type="ECO:0000313" key="2">
    <source>
        <dbReference type="EMBL" id="MDI5965665.1"/>
    </source>
</evidence>
<feature type="compositionally biased region" description="Basic and acidic residues" evidence="1">
    <location>
        <begin position="43"/>
        <end position="80"/>
    </location>
</feature>
<gene>
    <name evidence="2" type="ORF">POF43_023540</name>
</gene>
<proteinExistence type="predicted"/>
<protein>
    <submittedName>
        <fullName evidence="2">Uncharacterized protein</fullName>
    </submittedName>
</protein>
<reference evidence="2 3" key="1">
    <citation type="submission" date="2023-05" db="EMBL/GenBank/DDBJ databases">
        <title>Streptantibioticus silvisoli sp. nov., acidotolerant actinomycetes 1 from pine litter.</title>
        <authorList>
            <person name="Swiecimska M."/>
            <person name="Golinska P."/>
            <person name="Sangal V."/>
            <person name="Wachnowicz B."/>
            <person name="Goodfellow M."/>
        </authorList>
    </citation>
    <scope>NUCLEOTIDE SEQUENCE [LARGE SCALE GENOMIC DNA]</scope>
    <source>
        <strain evidence="2 3">SL54</strain>
    </source>
</reference>